<name>A0A840QC26_9PSEU</name>
<dbReference type="EMBL" id="JACHIW010000001">
    <property type="protein sequence ID" value="MBB5157330.1"/>
    <property type="molecule type" value="Genomic_DNA"/>
</dbReference>
<dbReference type="InterPro" id="IPR010753">
    <property type="entry name" value="DUF1330"/>
</dbReference>
<organism evidence="2 3">
    <name type="scientific">Saccharopolyspora phatthalungensis</name>
    <dbReference type="NCBI Taxonomy" id="664693"/>
    <lineage>
        <taxon>Bacteria</taxon>
        <taxon>Bacillati</taxon>
        <taxon>Actinomycetota</taxon>
        <taxon>Actinomycetes</taxon>
        <taxon>Pseudonocardiales</taxon>
        <taxon>Pseudonocardiaceae</taxon>
        <taxon>Saccharopolyspora</taxon>
    </lineage>
</organism>
<comment type="caution">
    <text evidence="2">The sequence shown here is derived from an EMBL/GenBank/DDBJ whole genome shotgun (WGS) entry which is preliminary data.</text>
</comment>
<gene>
    <name evidence="2" type="ORF">BJ970_004864</name>
</gene>
<dbReference type="Gene3D" id="3.30.70.100">
    <property type="match status" value="1"/>
</dbReference>
<sequence>MSAYLIGVRERVHDQDAYDKYLEAAPPTLPASTKFHALDGRFTVLEGAAADGVVLVEFDSYEQALEWYHSGEYRAAKNFRDGAVDYRLIVVEGL</sequence>
<dbReference type="SUPFAM" id="SSF54909">
    <property type="entry name" value="Dimeric alpha+beta barrel"/>
    <property type="match status" value="1"/>
</dbReference>
<evidence type="ECO:0000313" key="2">
    <source>
        <dbReference type="EMBL" id="MBB5157330.1"/>
    </source>
</evidence>
<dbReference type="Pfam" id="PF07045">
    <property type="entry name" value="DUF1330"/>
    <property type="match status" value="1"/>
</dbReference>
<keyword evidence="3" id="KW-1185">Reference proteome</keyword>
<dbReference type="AlphaFoldDB" id="A0A840QC26"/>
<evidence type="ECO:0000313" key="3">
    <source>
        <dbReference type="Proteomes" id="UP000584374"/>
    </source>
</evidence>
<accession>A0A840QC26</accession>
<dbReference type="PANTHER" id="PTHR41521:SF4">
    <property type="entry name" value="BLR0684 PROTEIN"/>
    <property type="match status" value="1"/>
</dbReference>
<dbReference type="Proteomes" id="UP000584374">
    <property type="component" value="Unassembled WGS sequence"/>
</dbReference>
<dbReference type="RefSeq" id="WP_184728299.1">
    <property type="nucleotide sequence ID" value="NZ_JACHIW010000001.1"/>
</dbReference>
<reference evidence="2 3" key="1">
    <citation type="submission" date="2020-08" db="EMBL/GenBank/DDBJ databases">
        <title>Sequencing the genomes of 1000 actinobacteria strains.</title>
        <authorList>
            <person name="Klenk H.-P."/>
        </authorList>
    </citation>
    <scope>NUCLEOTIDE SEQUENCE [LARGE SCALE GENOMIC DNA]</scope>
    <source>
        <strain evidence="2 3">DSM 45584</strain>
    </source>
</reference>
<proteinExistence type="predicted"/>
<evidence type="ECO:0000259" key="1">
    <source>
        <dbReference type="Pfam" id="PF07045"/>
    </source>
</evidence>
<protein>
    <submittedName>
        <fullName evidence="2">Uncharacterized protein (DUF1330 family)</fullName>
    </submittedName>
</protein>
<feature type="domain" description="DUF1330" evidence="1">
    <location>
        <begin position="2"/>
        <end position="94"/>
    </location>
</feature>
<dbReference type="InterPro" id="IPR011008">
    <property type="entry name" value="Dimeric_a/b-barrel"/>
</dbReference>
<dbReference type="PANTHER" id="PTHR41521">
    <property type="match status" value="1"/>
</dbReference>